<evidence type="ECO:0000313" key="3">
    <source>
        <dbReference type="Proteomes" id="UP000618943"/>
    </source>
</evidence>
<feature type="domain" description="NERD" evidence="1">
    <location>
        <begin position="44"/>
        <end position="162"/>
    </location>
</feature>
<comment type="caution">
    <text evidence="2">The sequence shown here is derived from an EMBL/GenBank/DDBJ whole genome shotgun (WGS) entry which is preliminary data.</text>
</comment>
<evidence type="ECO:0000259" key="1">
    <source>
        <dbReference type="PROSITE" id="PS50965"/>
    </source>
</evidence>
<accession>A0ABS1H5V0</accession>
<protein>
    <submittedName>
        <fullName evidence="2">NERD domain-containing protein</fullName>
    </submittedName>
</protein>
<evidence type="ECO:0000313" key="2">
    <source>
        <dbReference type="EMBL" id="MBK3494798.1"/>
    </source>
</evidence>
<dbReference type="RefSeq" id="WP_200748608.1">
    <property type="nucleotide sequence ID" value="NZ_JAEOAH010000007.1"/>
</dbReference>
<reference evidence="2 3" key="1">
    <citation type="submission" date="2020-12" db="EMBL/GenBank/DDBJ databases">
        <title>YIM B01967 draft genome.</title>
        <authorList>
            <person name="Yan X."/>
        </authorList>
    </citation>
    <scope>NUCLEOTIDE SEQUENCE [LARGE SCALE GENOMIC DNA]</scope>
    <source>
        <strain evidence="2 3">YIM B01967</strain>
    </source>
</reference>
<keyword evidence="3" id="KW-1185">Reference proteome</keyword>
<dbReference type="Pfam" id="PF08378">
    <property type="entry name" value="NERD"/>
    <property type="match status" value="1"/>
</dbReference>
<dbReference type="Proteomes" id="UP000618943">
    <property type="component" value="Unassembled WGS sequence"/>
</dbReference>
<dbReference type="PROSITE" id="PS50965">
    <property type="entry name" value="NERD"/>
    <property type="match status" value="1"/>
</dbReference>
<organism evidence="2 3">
    <name type="scientific">Viridibacillus soli</name>
    <dbReference type="NCBI Taxonomy" id="2798301"/>
    <lineage>
        <taxon>Bacteria</taxon>
        <taxon>Bacillati</taxon>
        <taxon>Bacillota</taxon>
        <taxon>Bacilli</taxon>
        <taxon>Bacillales</taxon>
        <taxon>Caryophanaceae</taxon>
        <taxon>Viridibacillus</taxon>
    </lineage>
</organism>
<name>A0ABS1H5V0_9BACL</name>
<proteinExistence type="predicted"/>
<gene>
    <name evidence="2" type="ORF">JFL43_07985</name>
</gene>
<sequence>MKNILKIRSEPPQIQALNRLLHGISSTNHQVINSIRQDIDRIQAGYKGELRVDHFIQETHFQLPIVYFPNAELQVSKYRFIQIDSLIITPSYICIFEVKNMRGILRFHENPFQLIQIVDGKKRIYDCPQSQIIRMASSLKYWLQKNNIDLPIYYKIAMPNSNTFIKKSPKKVQLLFNKEIPIFLEQLNVLPHQLNSEEFHKLCVKLQSQIKPYNPFPLCNKYNLQPENLLPGIICFCGMQIEYSIRKNQKCIRCGASKKDILQQALLDWFYLFKPTMTNRECRHYLKIEDKYIVSRLLKNMNLKSIGNTKSRMYQYDYIQPLFKN</sequence>
<dbReference type="InterPro" id="IPR011528">
    <property type="entry name" value="NERD"/>
</dbReference>
<dbReference type="EMBL" id="JAEOAH010000007">
    <property type="protein sequence ID" value="MBK3494798.1"/>
    <property type="molecule type" value="Genomic_DNA"/>
</dbReference>